<accession>A0A9X1DBA9</accession>
<dbReference type="InterPro" id="IPR010239">
    <property type="entry name" value="CHP02001"/>
</dbReference>
<keyword evidence="1" id="KW-0732">Signal</keyword>
<proteinExistence type="predicted"/>
<reference evidence="2" key="1">
    <citation type="submission" date="2021-05" db="EMBL/GenBank/DDBJ databases">
        <title>Genome of Sphingobium sp. strain.</title>
        <authorList>
            <person name="Fan R."/>
        </authorList>
    </citation>
    <scope>NUCLEOTIDE SEQUENCE</scope>
    <source>
        <strain evidence="2">H33</strain>
    </source>
</reference>
<feature type="signal peptide" evidence="1">
    <location>
        <begin position="1"/>
        <end position="19"/>
    </location>
</feature>
<dbReference type="RefSeq" id="WP_214622487.1">
    <property type="nucleotide sequence ID" value="NZ_JAHGAW010000004.1"/>
</dbReference>
<keyword evidence="3" id="KW-1185">Reference proteome</keyword>
<feature type="chain" id="PRO_5040959278" description="Cellulose biosynthesis protein BcsS" evidence="1">
    <location>
        <begin position="20"/>
        <end position="236"/>
    </location>
</feature>
<evidence type="ECO:0000256" key="1">
    <source>
        <dbReference type="SAM" id="SignalP"/>
    </source>
</evidence>
<dbReference type="Proteomes" id="UP001138757">
    <property type="component" value="Unassembled WGS sequence"/>
</dbReference>
<evidence type="ECO:0000313" key="2">
    <source>
        <dbReference type="EMBL" id="MBT2186740.1"/>
    </source>
</evidence>
<dbReference type="EMBL" id="JAHGAW010000004">
    <property type="protein sequence ID" value="MBT2186740.1"/>
    <property type="molecule type" value="Genomic_DNA"/>
</dbReference>
<protein>
    <recommendedName>
        <fullName evidence="4">Cellulose biosynthesis protein BcsS</fullName>
    </recommendedName>
</protein>
<name>A0A9X1DBA9_9SPHN</name>
<dbReference type="Pfam" id="PF09694">
    <property type="entry name" value="Gcw_chp"/>
    <property type="match status" value="1"/>
</dbReference>
<evidence type="ECO:0000313" key="3">
    <source>
        <dbReference type="Proteomes" id="UP001138757"/>
    </source>
</evidence>
<evidence type="ECO:0008006" key="4">
    <source>
        <dbReference type="Google" id="ProtNLM"/>
    </source>
</evidence>
<organism evidence="2 3">
    <name type="scientific">Sphingobium nicotianae</name>
    <dbReference type="NCBI Taxonomy" id="2782607"/>
    <lineage>
        <taxon>Bacteria</taxon>
        <taxon>Pseudomonadati</taxon>
        <taxon>Pseudomonadota</taxon>
        <taxon>Alphaproteobacteria</taxon>
        <taxon>Sphingomonadales</taxon>
        <taxon>Sphingomonadaceae</taxon>
        <taxon>Sphingobium</taxon>
    </lineage>
</organism>
<sequence length="236" mass="24606">MRPASAGRRAGLFVALALAAPAPAQLSFGASVASDSRLRGHSRSQGRPAASASIGYDDASGLFASGSGTVFLAPGNEGVRWMGGVVALGYAQRLRDGLSVELGALRAQYSRASYGRPAGYSELFAGLSGRVLSARIAFSPDYLRPGVAMLYGQVEAVTRPATDWRLFGHVGALTRLGGMPAFPISATQYDWRAGIGRVAGKFDLELSLSSGGPDRDYYGQQMHTKTALVGAVSVAF</sequence>
<dbReference type="AlphaFoldDB" id="A0A9X1DBA9"/>
<comment type="caution">
    <text evidence="2">The sequence shown here is derived from an EMBL/GenBank/DDBJ whole genome shotgun (WGS) entry which is preliminary data.</text>
</comment>
<gene>
    <name evidence="2" type="ORF">KK488_07230</name>
</gene>